<keyword evidence="2" id="KW-1185">Reference proteome</keyword>
<accession>A0A5E4N5V6</accession>
<name>A0A5E4N5V6_9HEMI</name>
<dbReference type="EMBL" id="CABPRJ010001694">
    <property type="protein sequence ID" value="VVC39129.1"/>
    <property type="molecule type" value="Genomic_DNA"/>
</dbReference>
<gene>
    <name evidence="1" type="ORF">CINCED_3A002060</name>
</gene>
<proteinExistence type="predicted"/>
<dbReference type="AlphaFoldDB" id="A0A5E4N5V6"/>
<dbReference type="Proteomes" id="UP000325440">
    <property type="component" value="Unassembled WGS sequence"/>
</dbReference>
<dbReference type="PANTHER" id="PTHR45749">
    <property type="match status" value="1"/>
</dbReference>
<sequence>MLNKISEEVNSAGEYSITMDSTMDISTHDQCVFVLRYVRDTVNDNISRIDVIERVVALEKAVSSSGQALFNLLRITLNSMNVNLKNCIADAFDGAANMNGQYQGVQAKLKEVSPRHIHTWCYAHILNLVFQQTTSYSVTVISFFGLMQKPYVFF</sequence>
<dbReference type="PANTHER" id="PTHR45749:SF21">
    <property type="entry name" value="DUF4371 DOMAIN-CONTAINING PROTEIN"/>
    <property type="match status" value="1"/>
</dbReference>
<organism evidence="1 2">
    <name type="scientific">Cinara cedri</name>
    <dbReference type="NCBI Taxonomy" id="506608"/>
    <lineage>
        <taxon>Eukaryota</taxon>
        <taxon>Metazoa</taxon>
        <taxon>Ecdysozoa</taxon>
        <taxon>Arthropoda</taxon>
        <taxon>Hexapoda</taxon>
        <taxon>Insecta</taxon>
        <taxon>Pterygota</taxon>
        <taxon>Neoptera</taxon>
        <taxon>Paraneoptera</taxon>
        <taxon>Hemiptera</taxon>
        <taxon>Sternorrhyncha</taxon>
        <taxon>Aphidomorpha</taxon>
        <taxon>Aphidoidea</taxon>
        <taxon>Aphididae</taxon>
        <taxon>Lachninae</taxon>
        <taxon>Cinara</taxon>
    </lineage>
</organism>
<protein>
    <submittedName>
        <fullName evidence="1">Uncharacterized protein</fullName>
    </submittedName>
</protein>
<reference evidence="1 2" key="1">
    <citation type="submission" date="2019-08" db="EMBL/GenBank/DDBJ databases">
        <authorList>
            <person name="Alioto T."/>
            <person name="Alioto T."/>
            <person name="Gomez Garrido J."/>
        </authorList>
    </citation>
    <scope>NUCLEOTIDE SEQUENCE [LARGE SCALE GENOMIC DNA]</scope>
</reference>
<dbReference type="OrthoDB" id="6625518at2759"/>
<evidence type="ECO:0000313" key="1">
    <source>
        <dbReference type="EMBL" id="VVC39129.1"/>
    </source>
</evidence>
<evidence type="ECO:0000313" key="2">
    <source>
        <dbReference type="Proteomes" id="UP000325440"/>
    </source>
</evidence>